<gene>
    <name evidence="8" type="ORF">HPP92_021427</name>
</gene>
<organism evidence="8 9">
    <name type="scientific">Vanilla planifolia</name>
    <name type="common">Vanilla</name>
    <dbReference type="NCBI Taxonomy" id="51239"/>
    <lineage>
        <taxon>Eukaryota</taxon>
        <taxon>Viridiplantae</taxon>
        <taxon>Streptophyta</taxon>
        <taxon>Embryophyta</taxon>
        <taxon>Tracheophyta</taxon>
        <taxon>Spermatophyta</taxon>
        <taxon>Magnoliopsida</taxon>
        <taxon>Liliopsida</taxon>
        <taxon>Asparagales</taxon>
        <taxon>Orchidaceae</taxon>
        <taxon>Vanilloideae</taxon>
        <taxon>Vanilleae</taxon>
        <taxon>Vanilla</taxon>
    </lineage>
</organism>
<dbReference type="FunFam" id="1.10.8.1290:FF:000002">
    <property type="entry name" value="Glutamine--tRNA ligase cytoplasmic"/>
    <property type="match status" value="1"/>
</dbReference>
<evidence type="ECO:0000313" key="8">
    <source>
        <dbReference type="EMBL" id="KAG0462951.1"/>
    </source>
</evidence>
<dbReference type="Gene3D" id="1.10.8.1290">
    <property type="entry name" value="Glutaminyl-tRNA synthetase, non-specific RNA binding region part 1, domain 1"/>
    <property type="match status" value="1"/>
</dbReference>
<keyword evidence="5" id="KW-0030">Aminoacyl-tRNA synthetase</keyword>
<dbReference type="InterPro" id="IPR042559">
    <property type="entry name" value="Gln-tRNA-synth_Ib_RNA-bd_N_2"/>
</dbReference>
<keyword evidence="3" id="KW-0067">ATP-binding</keyword>
<sequence>MVLNAEDDDKMRQLDLFLSIGLDKRTAENALVNPKVSSNLAAVIKEALVVDGCSKAVGNLLYMVATKFPSNAIKHRPKLLEYVVLSKIKTPAQLEAAFTFFTNVGSEDYQLKEFEQACGVGVVVSLEEVHAAVTEVLKENMNIILEQRYRINVGNLCGQVRKREPWADAKTVKDVIDESLRGILGERTADDDAKALKKKKEKPAQVEDKTNSAHTLVTPSEEELNPFSIFPQPEENSKLRVLSSMR</sequence>
<evidence type="ECO:0000256" key="5">
    <source>
        <dbReference type="ARBA" id="ARBA00023146"/>
    </source>
</evidence>
<keyword evidence="4" id="KW-0648">Protein biosynthesis</keyword>
<comment type="caution">
    <text evidence="8">The sequence shown here is derived from an EMBL/GenBank/DDBJ whole genome shotgun (WGS) entry which is preliminary data.</text>
</comment>
<dbReference type="EMBL" id="JADCNM010000011">
    <property type="protein sequence ID" value="KAG0462951.1"/>
    <property type="molecule type" value="Genomic_DNA"/>
</dbReference>
<dbReference type="GO" id="GO:0006418">
    <property type="term" value="P:tRNA aminoacylation for protein translation"/>
    <property type="evidence" value="ECO:0007669"/>
    <property type="project" value="InterPro"/>
</dbReference>
<dbReference type="Proteomes" id="UP000639772">
    <property type="component" value="Chromosome 11"/>
</dbReference>
<dbReference type="InterPro" id="IPR007639">
    <property type="entry name" value="Gln-tRNA-synth_Ib_RNA-bd_N"/>
</dbReference>
<feature type="domain" description="Glutaminyl-tRNA synthetase class Ib non-specific RNA-binding" evidence="7">
    <location>
        <begin position="13"/>
        <end position="169"/>
    </location>
</feature>
<proteinExistence type="predicted"/>
<protein>
    <recommendedName>
        <fullName evidence="7">Glutaminyl-tRNA synthetase class Ib non-specific RNA-binding domain-containing protein</fullName>
    </recommendedName>
</protein>
<keyword evidence="2" id="KW-0547">Nucleotide-binding</keyword>
<accession>A0A835PYN8</accession>
<evidence type="ECO:0000313" key="9">
    <source>
        <dbReference type="Proteomes" id="UP000639772"/>
    </source>
</evidence>
<feature type="compositionally biased region" description="Basic and acidic residues" evidence="6">
    <location>
        <begin position="202"/>
        <end position="211"/>
    </location>
</feature>
<dbReference type="Gene3D" id="1.10.10.2420">
    <property type="match status" value="1"/>
</dbReference>
<evidence type="ECO:0000256" key="1">
    <source>
        <dbReference type="ARBA" id="ARBA00022598"/>
    </source>
</evidence>
<evidence type="ECO:0000256" key="6">
    <source>
        <dbReference type="SAM" id="MobiDB-lite"/>
    </source>
</evidence>
<evidence type="ECO:0000259" key="7">
    <source>
        <dbReference type="Pfam" id="PF04558"/>
    </source>
</evidence>
<dbReference type="GO" id="GO:0004812">
    <property type="term" value="F:aminoacyl-tRNA ligase activity"/>
    <property type="evidence" value="ECO:0007669"/>
    <property type="project" value="UniProtKB-KW"/>
</dbReference>
<dbReference type="OrthoDB" id="1719539at2759"/>
<feature type="region of interest" description="Disordered" evidence="6">
    <location>
        <begin position="194"/>
        <end position="246"/>
    </location>
</feature>
<dbReference type="GO" id="GO:0005524">
    <property type="term" value="F:ATP binding"/>
    <property type="evidence" value="ECO:0007669"/>
    <property type="project" value="UniProtKB-KW"/>
</dbReference>
<evidence type="ECO:0000256" key="3">
    <source>
        <dbReference type="ARBA" id="ARBA00022840"/>
    </source>
</evidence>
<evidence type="ECO:0000256" key="2">
    <source>
        <dbReference type="ARBA" id="ARBA00022741"/>
    </source>
</evidence>
<reference evidence="8 9" key="1">
    <citation type="journal article" date="2020" name="Nat. Food">
        <title>A phased Vanilla planifolia genome enables genetic improvement of flavour and production.</title>
        <authorList>
            <person name="Hasing T."/>
            <person name="Tang H."/>
            <person name="Brym M."/>
            <person name="Khazi F."/>
            <person name="Huang T."/>
            <person name="Chambers A.H."/>
        </authorList>
    </citation>
    <scope>NUCLEOTIDE SEQUENCE [LARGE SCALE GENOMIC DNA]</scope>
    <source>
        <tissue evidence="8">Leaf</tissue>
    </source>
</reference>
<dbReference type="InterPro" id="IPR042558">
    <property type="entry name" value="Gln-tRNA-synth_Ib_RNA-bd_N_1"/>
</dbReference>
<name>A0A835PYN8_VANPL</name>
<keyword evidence="1" id="KW-0436">Ligase</keyword>
<dbReference type="GO" id="GO:0005737">
    <property type="term" value="C:cytoplasm"/>
    <property type="evidence" value="ECO:0007669"/>
    <property type="project" value="InterPro"/>
</dbReference>
<dbReference type="Pfam" id="PF04558">
    <property type="entry name" value="tRNA_synt_1c_R1"/>
    <property type="match status" value="1"/>
</dbReference>
<evidence type="ECO:0000256" key="4">
    <source>
        <dbReference type="ARBA" id="ARBA00022917"/>
    </source>
</evidence>
<dbReference type="FunFam" id="1.10.10.2420:FF:000001">
    <property type="entry name" value="Glutamine--tRNA ligase cytoplasmic"/>
    <property type="match status" value="1"/>
</dbReference>
<dbReference type="AlphaFoldDB" id="A0A835PYN8"/>